<feature type="transmembrane region" description="Helical" evidence="8">
    <location>
        <begin position="222"/>
        <end position="242"/>
    </location>
</feature>
<feature type="transmembrane region" description="Helical" evidence="8">
    <location>
        <begin position="155"/>
        <end position="170"/>
    </location>
</feature>
<keyword evidence="2" id="KW-1003">Cell membrane</keyword>
<evidence type="ECO:0000256" key="1">
    <source>
        <dbReference type="ARBA" id="ARBA00004651"/>
    </source>
</evidence>
<evidence type="ECO:0000313" key="9">
    <source>
        <dbReference type="EMBL" id="TPG44265.1"/>
    </source>
</evidence>
<evidence type="ECO:0000256" key="3">
    <source>
        <dbReference type="ARBA" id="ARBA00022676"/>
    </source>
</evidence>
<evidence type="ECO:0000256" key="2">
    <source>
        <dbReference type="ARBA" id="ARBA00022475"/>
    </source>
</evidence>
<evidence type="ECO:0000256" key="5">
    <source>
        <dbReference type="ARBA" id="ARBA00022692"/>
    </source>
</evidence>
<feature type="transmembrane region" description="Helical" evidence="8">
    <location>
        <begin position="85"/>
        <end position="103"/>
    </location>
</feature>
<comment type="subcellular location">
    <subcellularLocation>
        <location evidence="1">Cell membrane</location>
        <topology evidence="1">Multi-pass membrane protein</topology>
    </subcellularLocation>
</comment>
<keyword evidence="10" id="KW-1185">Reference proteome</keyword>
<comment type="caution">
    <text evidence="9">The sequence shown here is derived from an EMBL/GenBank/DDBJ whole genome shotgun (WGS) entry which is preliminary data.</text>
</comment>
<dbReference type="PANTHER" id="PTHR33908:SF11">
    <property type="entry name" value="MEMBRANE PROTEIN"/>
    <property type="match status" value="1"/>
</dbReference>
<gene>
    <name evidence="9" type="ORF">EAH89_27590</name>
</gene>
<name>A0A502F226_9PROT</name>
<keyword evidence="3" id="KW-0328">Glycosyltransferase</keyword>
<keyword evidence="6 8" id="KW-1133">Transmembrane helix</keyword>
<feature type="transmembrane region" description="Helical" evidence="8">
    <location>
        <begin position="283"/>
        <end position="307"/>
    </location>
</feature>
<dbReference type="PANTHER" id="PTHR33908">
    <property type="entry name" value="MANNOSYLTRANSFERASE YKCB-RELATED"/>
    <property type="match status" value="1"/>
</dbReference>
<evidence type="ECO:0000313" key="10">
    <source>
        <dbReference type="Proteomes" id="UP000317078"/>
    </source>
</evidence>
<dbReference type="EMBL" id="RCZP01000055">
    <property type="protein sequence ID" value="TPG44265.1"/>
    <property type="molecule type" value="Genomic_DNA"/>
</dbReference>
<feature type="transmembrane region" description="Helical" evidence="8">
    <location>
        <begin position="319"/>
        <end position="339"/>
    </location>
</feature>
<protein>
    <recommendedName>
        <fullName evidence="11">Glycosyltransferase RgtA/B/C/D-like domain-containing protein</fullName>
    </recommendedName>
</protein>
<evidence type="ECO:0008006" key="11">
    <source>
        <dbReference type="Google" id="ProtNLM"/>
    </source>
</evidence>
<keyword evidence="4" id="KW-0808">Transferase</keyword>
<keyword evidence="7 8" id="KW-0472">Membrane</keyword>
<feature type="transmembrane region" description="Helical" evidence="8">
    <location>
        <begin position="175"/>
        <end position="191"/>
    </location>
</feature>
<dbReference type="GO" id="GO:0009103">
    <property type="term" value="P:lipopolysaccharide biosynthetic process"/>
    <property type="evidence" value="ECO:0007669"/>
    <property type="project" value="UniProtKB-ARBA"/>
</dbReference>
<keyword evidence="5 8" id="KW-0812">Transmembrane</keyword>
<dbReference type="GO" id="GO:0005886">
    <property type="term" value="C:plasma membrane"/>
    <property type="evidence" value="ECO:0007669"/>
    <property type="project" value="UniProtKB-SubCell"/>
</dbReference>
<accession>A0A502F226</accession>
<dbReference type="AlphaFoldDB" id="A0A502F226"/>
<feature type="transmembrane region" description="Helical" evidence="8">
    <location>
        <begin position="30"/>
        <end position="48"/>
    </location>
</feature>
<dbReference type="GO" id="GO:0016763">
    <property type="term" value="F:pentosyltransferase activity"/>
    <property type="evidence" value="ECO:0007669"/>
    <property type="project" value="TreeGrafter"/>
</dbReference>
<reference evidence="9 10" key="1">
    <citation type="journal article" date="2019" name="Environ. Microbiol.">
        <title>Species interactions and distinct microbial communities in high Arctic permafrost affected cryosols are associated with the CH4 and CO2 gas fluxes.</title>
        <authorList>
            <person name="Altshuler I."/>
            <person name="Hamel J."/>
            <person name="Turney S."/>
            <person name="Magnuson E."/>
            <person name="Levesque R."/>
            <person name="Greer C."/>
            <person name="Whyte L.G."/>
        </authorList>
    </citation>
    <scope>NUCLEOTIDE SEQUENCE [LARGE SCALE GENOMIC DNA]</scope>
    <source>
        <strain evidence="9 10">S9.3B</strain>
    </source>
</reference>
<dbReference type="InterPro" id="IPR050297">
    <property type="entry name" value="LipidA_mod_glycosyltrf_83"/>
</dbReference>
<proteinExistence type="predicted"/>
<sequence length="529" mass="56059">MVGASGGDGMQERGFRGRVPAPGPGPLADWGWLLLFLLLVLATQLGSLRREVIDWDEGTFLLMAQDVLRGHLPYTKIYDMKPPGLFLLLAAPLGIFGESLAVARLFGDASIVLTAAATFLAARRYSGSRLAAGLAVLAMVSALSLPFGLYTSSEILAIAPLAWALLLLMTRRRSFGASIAVGALLCLATLIRTNLALVVIAVGLLCLAGAFLPRLGFHRRFVAGYVAGGLGPLAALVLAYWACGALDVLVLGAVTVPRHYSDEMGFVSALRTTRTNASETARAYPLTFGILVGLALLGSLSAVARGIEAARRGVDEAGVDALVLWTGAGAVALSILISGGGYPHYLLQLYPFAAVSAAWAIGLRPLRPVLAGAVLVSVLAAAAATARDTAAVLWDPAAVRASYKVRNAAEAIRADMAPGDRIWTMHEHLVLFYLDRPPITPVATHPDNIVRASILGPLAEAGYSHADELGYILGLRPDYIVNNAYGMPFYIVGENRTRVAAFLEADYDTWYARDGVVVYRRRSKGRPAG</sequence>
<evidence type="ECO:0000256" key="8">
    <source>
        <dbReference type="SAM" id="Phobius"/>
    </source>
</evidence>
<evidence type="ECO:0000256" key="7">
    <source>
        <dbReference type="ARBA" id="ARBA00023136"/>
    </source>
</evidence>
<dbReference type="Proteomes" id="UP000317078">
    <property type="component" value="Unassembled WGS sequence"/>
</dbReference>
<evidence type="ECO:0000256" key="6">
    <source>
        <dbReference type="ARBA" id="ARBA00022989"/>
    </source>
</evidence>
<feature type="transmembrane region" description="Helical" evidence="8">
    <location>
        <begin position="197"/>
        <end position="215"/>
    </location>
</feature>
<evidence type="ECO:0000256" key="4">
    <source>
        <dbReference type="ARBA" id="ARBA00022679"/>
    </source>
</evidence>
<organism evidence="9 10">
    <name type="scientific">Muricoccus nepalensis</name>
    <dbReference type="NCBI Taxonomy" id="1854500"/>
    <lineage>
        <taxon>Bacteria</taxon>
        <taxon>Pseudomonadati</taxon>
        <taxon>Pseudomonadota</taxon>
        <taxon>Alphaproteobacteria</taxon>
        <taxon>Acetobacterales</taxon>
        <taxon>Roseomonadaceae</taxon>
        <taxon>Muricoccus</taxon>
    </lineage>
</organism>